<keyword evidence="4" id="KW-0325">Glycoprotein</keyword>
<dbReference type="Proteomes" id="UP000694865">
    <property type="component" value="Unplaced"/>
</dbReference>
<keyword evidence="7" id="KW-1185">Reference proteome</keyword>
<reference evidence="8" key="1">
    <citation type="submission" date="2025-08" db="UniProtKB">
        <authorList>
            <consortium name="RefSeq"/>
        </authorList>
    </citation>
    <scope>IDENTIFICATION</scope>
    <source>
        <tissue evidence="8">Testes</tissue>
    </source>
</reference>
<keyword evidence="2" id="KW-0964">Secreted</keyword>
<evidence type="ECO:0000259" key="6">
    <source>
        <dbReference type="Pfam" id="PF13330"/>
    </source>
</evidence>
<accession>A0ABM0M7X1</accession>
<feature type="non-terminal residue" evidence="8">
    <location>
        <position position="182"/>
    </location>
</feature>
<dbReference type="GeneID" id="102801197"/>
<dbReference type="RefSeq" id="XP_006816112.1">
    <property type="nucleotide sequence ID" value="XM_006816049.1"/>
</dbReference>
<dbReference type="PANTHER" id="PTHR15031:SF6">
    <property type="entry name" value="CARTILAGE INTERMEDIATE LAYER PROTEIN 1-LIKE ISOFORM X1"/>
    <property type="match status" value="1"/>
</dbReference>
<dbReference type="Pfam" id="PF13330">
    <property type="entry name" value="Mucin2_WxxW"/>
    <property type="match status" value="2"/>
</dbReference>
<protein>
    <submittedName>
        <fullName evidence="8">Mucin-5B-like</fullName>
    </submittedName>
</protein>
<dbReference type="InterPro" id="IPR039675">
    <property type="entry name" value="CILP1/CILP2"/>
</dbReference>
<feature type="chain" id="PRO_5045783232" evidence="5">
    <location>
        <begin position="25"/>
        <end position="182"/>
    </location>
</feature>
<proteinExistence type="predicted"/>
<feature type="signal peptide" evidence="5">
    <location>
        <begin position="1"/>
        <end position="24"/>
    </location>
</feature>
<evidence type="ECO:0000313" key="8">
    <source>
        <dbReference type="RefSeq" id="XP_006816112.1"/>
    </source>
</evidence>
<sequence length="182" mass="20631">MLVKSRMRSKLLLVLCQLLAAVNCEVIPIISQTDQSSGSLCPDGKWTEWFDMSDPQSSRSGGDYELLADMIEMYGVCETPTYIECKEVGSPLFYYEMPDQTKVTCLPDIGLLCFNKDQKSKGCADYEVRFFCPCFVGAASLYDEKSGQRKITCKPDVGLLCYNKDQKPHQCHDYEVRFFCPC</sequence>
<evidence type="ECO:0000256" key="4">
    <source>
        <dbReference type="ARBA" id="ARBA00023180"/>
    </source>
</evidence>
<evidence type="ECO:0000313" key="7">
    <source>
        <dbReference type="Proteomes" id="UP000694865"/>
    </source>
</evidence>
<gene>
    <name evidence="8" type="primary">LOC102801197</name>
</gene>
<dbReference type="PANTHER" id="PTHR15031">
    <property type="entry name" value="CARTILAGE INTERMEDIATE LAYER PROTEIN CLIP"/>
    <property type="match status" value="1"/>
</dbReference>
<evidence type="ECO:0000256" key="2">
    <source>
        <dbReference type="ARBA" id="ARBA00022525"/>
    </source>
</evidence>
<feature type="domain" description="WxxW" evidence="6">
    <location>
        <begin position="46"/>
        <end position="132"/>
    </location>
</feature>
<evidence type="ECO:0000256" key="5">
    <source>
        <dbReference type="SAM" id="SignalP"/>
    </source>
</evidence>
<keyword evidence="3 5" id="KW-0732">Signal</keyword>
<dbReference type="InterPro" id="IPR025155">
    <property type="entry name" value="WxxW_domain"/>
</dbReference>
<organism evidence="7 8">
    <name type="scientific">Saccoglossus kowalevskii</name>
    <name type="common">Acorn worm</name>
    <dbReference type="NCBI Taxonomy" id="10224"/>
    <lineage>
        <taxon>Eukaryota</taxon>
        <taxon>Metazoa</taxon>
        <taxon>Hemichordata</taxon>
        <taxon>Enteropneusta</taxon>
        <taxon>Harrimaniidae</taxon>
        <taxon>Saccoglossus</taxon>
    </lineage>
</organism>
<name>A0ABM0M7X1_SACKO</name>
<comment type="subcellular location">
    <subcellularLocation>
        <location evidence="1">Secreted</location>
    </subcellularLocation>
</comment>
<evidence type="ECO:0000256" key="1">
    <source>
        <dbReference type="ARBA" id="ARBA00004613"/>
    </source>
</evidence>
<feature type="domain" description="WxxW" evidence="6">
    <location>
        <begin position="145"/>
        <end position="180"/>
    </location>
</feature>
<evidence type="ECO:0000256" key="3">
    <source>
        <dbReference type="ARBA" id="ARBA00022729"/>
    </source>
</evidence>